<name>A0A8D9UHJ4_9VIRU</name>
<proteinExistence type="predicted"/>
<evidence type="ECO:0000313" key="1">
    <source>
        <dbReference type="EMBL" id="DAD55767.1"/>
    </source>
</evidence>
<reference evidence="1" key="1">
    <citation type="journal article" date="2021" name="Proc. Natl. Acad. Sci. U.S.A.">
        <title>A Catalog of Tens of Thousands of Viruses from Human Metagenomes Reveals Hidden Associations with Chronic Diseases.</title>
        <authorList>
            <person name="Tisza M.J."/>
            <person name="Buck C.B."/>
        </authorList>
    </citation>
    <scope>NUCLEOTIDE SEQUENCE</scope>
    <source>
        <strain evidence="1">CtOZu12</strain>
    </source>
</reference>
<dbReference type="EMBL" id="BK029940">
    <property type="protein sequence ID" value="DAD55767.1"/>
    <property type="molecule type" value="Genomic_DNA"/>
</dbReference>
<accession>A0A8D9UHJ4</accession>
<protein>
    <submittedName>
        <fullName evidence="1">Uncharacterized protein</fullName>
    </submittedName>
</protein>
<organism evidence="1">
    <name type="scientific">Bacteriophage sp</name>
    <dbReference type="NCBI Taxonomy" id="38018"/>
    <lineage>
        <taxon>Viruses</taxon>
    </lineage>
</organism>
<sequence>MNTIAYKPSVNNNKEMMEKTNPDSWKAIIEFDSLDEVLALYHALNDAIDDHFKDARNKHVWALGANTQEESLYYEALAEQQRKYGYKLMNIKNELEKTFHCSEYYFERGANK</sequence>